<feature type="transmembrane region" description="Helical" evidence="1">
    <location>
        <begin position="116"/>
        <end position="137"/>
    </location>
</feature>
<comment type="caution">
    <text evidence="2">The sequence shown here is derived from an EMBL/GenBank/DDBJ whole genome shotgun (WGS) entry which is preliminary data.</text>
</comment>
<evidence type="ECO:0000313" key="3">
    <source>
        <dbReference type="Proteomes" id="UP000249016"/>
    </source>
</evidence>
<sequence>MLTALSSFFYRTASWKTLLLGIVLYIPFPAYLFKNLEAQMNALAGKKIGPIDLLVGYDPARISQMVADYGSEGRAIYAQGELTYDLAYPVIYTFLFCVILSLVFRNRSYAPFQLVNIVPVGIWGFDLLENACIVYLLKSYPESSPSITSLCSVLTNAKWAVTAVVLGLFIYGLVRLAIDGRQRQIA</sequence>
<keyword evidence="1" id="KW-0472">Membrane</keyword>
<protein>
    <submittedName>
        <fullName evidence="2">Uncharacterized protein</fullName>
    </submittedName>
</protein>
<dbReference type="AlphaFoldDB" id="A0A327NUX2"/>
<dbReference type="EMBL" id="QLII01000001">
    <property type="protein sequence ID" value="RAI76638.1"/>
    <property type="molecule type" value="Genomic_DNA"/>
</dbReference>
<feature type="transmembrane region" description="Helical" evidence="1">
    <location>
        <begin position="86"/>
        <end position="104"/>
    </location>
</feature>
<evidence type="ECO:0000256" key="1">
    <source>
        <dbReference type="SAM" id="Phobius"/>
    </source>
</evidence>
<dbReference type="OrthoDB" id="2607915at2"/>
<accession>A0A327NUX2</accession>
<gene>
    <name evidence="2" type="ORF">HMF3257_25205</name>
</gene>
<reference evidence="2 3" key="1">
    <citation type="submission" date="2018-06" db="EMBL/GenBank/DDBJ databases">
        <title>Spirosoma sp. HMF3257 Genome sequencing and assembly.</title>
        <authorList>
            <person name="Kang H."/>
            <person name="Cha I."/>
            <person name="Kim H."/>
            <person name="Kang J."/>
            <person name="Joh K."/>
        </authorList>
    </citation>
    <scope>NUCLEOTIDE SEQUENCE [LARGE SCALE GENOMIC DNA]</scope>
    <source>
        <strain evidence="2 3">HMF3257</strain>
    </source>
</reference>
<keyword evidence="1" id="KW-0812">Transmembrane</keyword>
<dbReference type="RefSeq" id="WP_111346493.1">
    <property type="nucleotide sequence ID" value="NZ_QLII01000001.1"/>
</dbReference>
<proteinExistence type="predicted"/>
<feature type="transmembrane region" description="Helical" evidence="1">
    <location>
        <begin position="157"/>
        <end position="178"/>
    </location>
</feature>
<dbReference type="Proteomes" id="UP000249016">
    <property type="component" value="Unassembled WGS sequence"/>
</dbReference>
<evidence type="ECO:0000313" key="2">
    <source>
        <dbReference type="EMBL" id="RAI76638.1"/>
    </source>
</evidence>
<keyword evidence="3" id="KW-1185">Reference proteome</keyword>
<feature type="transmembrane region" description="Helical" evidence="1">
    <location>
        <begin position="12"/>
        <end position="33"/>
    </location>
</feature>
<name>A0A327NUX2_9BACT</name>
<keyword evidence="1" id="KW-1133">Transmembrane helix</keyword>
<organism evidence="2 3">
    <name type="scientific">Spirosoma telluris</name>
    <dbReference type="NCBI Taxonomy" id="2183553"/>
    <lineage>
        <taxon>Bacteria</taxon>
        <taxon>Pseudomonadati</taxon>
        <taxon>Bacteroidota</taxon>
        <taxon>Cytophagia</taxon>
        <taxon>Cytophagales</taxon>
        <taxon>Cytophagaceae</taxon>
        <taxon>Spirosoma</taxon>
    </lineage>
</organism>